<comment type="caution">
    <text evidence="1">The sequence shown here is derived from an EMBL/GenBank/DDBJ whole genome shotgun (WGS) entry which is preliminary data.</text>
</comment>
<dbReference type="AlphaFoldDB" id="A0AAD1UPE8"/>
<sequence>MNSIIQQVKRGGAVRSNVAFLGFNKMTLGLYRDIVAAENDYLPSDMMKVYNPVNMFSTLGNPLLYSVFTEESLEHVFLTKEIKSSSRFKTTEIADFDFENNYFFDELKMGLNEYELAVVSRNLHSIPSLYAITSHSLFQKICNDQLEGSYIFYDDKYFELRKRLDIFFRALETAPSSHVNILVTNDGSYDYDGTVKCLEAAFALKESIEDRFASSHHSFSIKFYNDEQYLCSDIVGTDKVNQGFTELVQESIESMPQTNVTLELHTGYKVNRLEQNTATFENGTVEEFDFLIANPLKSIPPVFGQIIERDSNESSDLSKGDHWADSFHTDCSVGNSSNIFFSYNSNLSLKHNYDAVGGEINKILCTNTINYFKDLPLVEYDLEEILAETPVKVRVSREKSLTFTPERAEVNLKPKTFKDRILSFLS</sequence>
<evidence type="ECO:0000313" key="2">
    <source>
        <dbReference type="Proteomes" id="UP001295684"/>
    </source>
</evidence>
<proteinExistence type="predicted"/>
<reference evidence="1" key="1">
    <citation type="submission" date="2023-07" db="EMBL/GenBank/DDBJ databases">
        <authorList>
            <consortium name="AG Swart"/>
            <person name="Singh M."/>
            <person name="Singh A."/>
            <person name="Seah K."/>
            <person name="Emmerich C."/>
        </authorList>
    </citation>
    <scope>NUCLEOTIDE SEQUENCE</scope>
    <source>
        <strain evidence="1">DP1</strain>
    </source>
</reference>
<dbReference type="EMBL" id="CAMPGE010010014">
    <property type="protein sequence ID" value="CAI2368869.1"/>
    <property type="molecule type" value="Genomic_DNA"/>
</dbReference>
<gene>
    <name evidence="1" type="ORF">ECRASSUSDP1_LOCUS10165</name>
</gene>
<dbReference type="Proteomes" id="UP001295684">
    <property type="component" value="Unassembled WGS sequence"/>
</dbReference>
<keyword evidence="2" id="KW-1185">Reference proteome</keyword>
<protein>
    <submittedName>
        <fullName evidence="1">Uncharacterized protein</fullName>
    </submittedName>
</protein>
<accession>A0AAD1UPE8</accession>
<evidence type="ECO:0000313" key="1">
    <source>
        <dbReference type="EMBL" id="CAI2368869.1"/>
    </source>
</evidence>
<name>A0AAD1UPE8_EUPCR</name>
<organism evidence="1 2">
    <name type="scientific">Euplotes crassus</name>
    <dbReference type="NCBI Taxonomy" id="5936"/>
    <lineage>
        <taxon>Eukaryota</taxon>
        <taxon>Sar</taxon>
        <taxon>Alveolata</taxon>
        <taxon>Ciliophora</taxon>
        <taxon>Intramacronucleata</taxon>
        <taxon>Spirotrichea</taxon>
        <taxon>Hypotrichia</taxon>
        <taxon>Euplotida</taxon>
        <taxon>Euplotidae</taxon>
        <taxon>Moneuplotes</taxon>
    </lineage>
</organism>